<evidence type="ECO:0000256" key="1">
    <source>
        <dbReference type="SAM" id="MobiDB-lite"/>
    </source>
</evidence>
<keyword evidence="2" id="KW-0689">Ribosomal protein</keyword>
<name>A0A6J4HZ69_9ACTN</name>
<protein>
    <submittedName>
        <fullName evidence="2">LSU ribosomal protein L16p (L10e)</fullName>
    </submittedName>
</protein>
<proteinExistence type="predicted"/>
<dbReference type="GO" id="GO:0005840">
    <property type="term" value="C:ribosome"/>
    <property type="evidence" value="ECO:0007669"/>
    <property type="project" value="UniProtKB-KW"/>
</dbReference>
<feature type="non-terminal residue" evidence="2">
    <location>
        <position position="1"/>
    </location>
</feature>
<sequence>ADAPQGAPPQAAARSHARRGQGRLGGQLRRLRRAGPRARLGLGPPDRGRPHRHDPAHQAWRQGVDPDLPGPAGHQEAGRDPHGLGQGQPGAVDCRGQAGAHHVRAALPQRGDRPRGHRAGHPEAADQGPLRHACHDRGGGDL</sequence>
<dbReference type="EMBL" id="CADCSZ010000087">
    <property type="protein sequence ID" value="CAA9235317.1"/>
    <property type="molecule type" value="Genomic_DNA"/>
</dbReference>
<gene>
    <name evidence="2" type="ORF">AVDCRST_MAG76-1477</name>
</gene>
<dbReference type="AlphaFoldDB" id="A0A6J4HZ69"/>
<feature type="non-terminal residue" evidence="2">
    <location>
        <position position="142"/>
    </location>
</feature>
<feature type="region of interest" description="Disordered" evidence="1">
    <location>
        <begin position="1"/>
        <end position="142"/>
    </location>
</feature>
<feature type="compositionally biased region" description="Basic and acidic residues" evidence="1">
    <location>
        <begin position="110"/>
        <end position="124"/>
    </location>
</feature>
<organism evidence="2">
    <name type="scientific">uncultured Acidimicrobiales bacterium</name>
    <dbReference type="NCBI Taxonomy" id="310071"/>
    <lineage>
        <taxon>Bacteria</taxon>
        <taxon>Bacillati</taxon>
        <taxon>Actinomycetota</taxon>
        <taxon>Acidimicrobiia</taxon>
        <taxon>Acidimicrobiales</taxon>
        <taxon>environmental samples</taxon>
    </lineage>
</organism>
<keyword evidence="2" id="KW-0687">Ribonucleoprotein</keyword>
<evidence type="ECO:0000313" key="2">
    <source>
        <dbReference type="EMBL" id="CAA9235317.1"/>
    </source>
</evidence>
<feature type="compositionally biased region" description="Basic and acidic residues" evidence="1">
    <location>
        <begin position="133"/>
        <end position="142"/>
    </location>
</feature>
<reference evidence="2" key="1">
    <citation type="submission" date="2020-02" db="EMBL/GenBank/DDBJ databases">
        <authorList>
            <person name="Meier V. D."/>
        </authorList>
    </citation>
    <scope>NUCLEOTIDE SEQUENCE</scope>
    <source>
        <strain evidence="2">AVDCRST_MAG76</strain>
    </source>
</reference>
<accession>A0A6J4HZ69</accession>
<feature type="compositionally biased region" description="Low complexity" evidence="1">
    <location>
        <begin position="1"/>
        <end position="13"/>
    </location>
</feature>